<dbReference type="GO" id="GO:0046558">
    <property type="term" value="F:arabinan endo-1,5-alpha-L-arabinosidase activity"/>
    <property type="evidence" value="ECO:0007669"/>
    <property type="project" value="UniProtKB-EC"/>
</dbReference>
<feature type="signal peptide" evidence="10">
    <location>
        <begin position="1"/>
        <end position="18"/>
    </location>
</feature>
<feature type="active site" description="Proton acceptor" evidence="9">
    <location>
        <position position="35"/>
    </location>
</feature>
<dbReference type="EMBL" id="KL648721">
    <property type="protein sequence ID" value="KEY64918.1"/>
    <property type="molecule type" value="Genomic_DNA"/>
</dbReference>
<evidence type="ECO:0000256" key="10">
    <source>
        <dbReference type="SAM" id="SignalP"/>
    </source>
</evidence>
<comment type="pathway">
    <text evidence="2 7">Glycan metabolism; L-arabinan degradation.</text>
</comment>
<reference evidence="11 12" key="1">
    <citation type="journal article" date="2014" name="BMC Genomics">
        <title>Comparative genome sequencing reveals chemotype-specific gene clusters in the toxigenic black mold Stachybotrys.</title>
        <authorList>
            <person name="Semeiks J."/>
            <person name="Borek D."/>
            <person name="Otwinowski Z."/>
            <person name="Grishin N.V."/>
        </authorList>
    </citation>
    <scope>NUCLEOTIDE SEQUENCE [LARGE SCALE GENOMIC DNA]</scope>
    <source>
        <strain evidence="12">CBS 109288 / IBT 7711</strain>
    </source>
</reference>
<dbReference type="OrthoDB" id="195678at2759"/>
<evidence type="ECO:0000256" key="7">
    <source>
        <dbReference type="PIRNR" id="PIRNR026534"/>
    </source>
</evidence>
<keyword evidence="12" id="KW-1185">Reference proteome</keyword>
<gene>
    <name evidence="11" type="ORF">S7711_03909</name>
</gene>
<proteinExistence type="inferred from homology"/>
<dbReference type="Gene3D" id="2.115.10.20">
    <property type="entry name" value="Glycosyl hydrolase domain, family 43"/>
    <property type="match status" value="1"/>
</dbReference>
<keyword evidence="6 7" id="KW-0326">Glycosidase</keyword>
<feature type="chain" id="PRO_5001770813" description="Arabinan endo-1,5-alpha-L-arabinosidase" evidence="10">
    <location>
        <begin position="19"/>
        <end position="336"/>
    </location>
</feature>
<comment type="similarity">
    <text evidence="3 7">Belongs to the glycosyl hydrolase 43 family.</text>
</comment>
<protein>
    <recommendedName>
        <fullName evidence="4 7">Arabinan endo-1,5-alpha-L-arabinosidase</fullName>
        <ecNumber evidence="4 7">3.2.1.99</ecNumber>
    </recommendedName>
</protein>
<feature type="active site" description="Proton donor" evidence="9">
    <location>
        <position position="200"/>
    </location>
</feature>
<accession>A0A084AHY9</accession>
<evidence type="ECO:0000313" key="12">
    <source>
        <dbReference type="Proteomes" id="UP000028045"/>
    </source>
</evidence>
<name>A0A084AHY9_STACB</name>
<dbReference type="PANTHER" id="PTHR43301">
    <property type="entry name" value="ARABINAN ENDO-1,5-ALPHA-L-ARABINOSIDASE"/>
    <property type="match status" value="1"/>
</dbReference>
<dbReference type="HOGENOM" id="CLU_009397_5_0_1"/>
<dbReference type="AlphaFoldDB" id="A0A084AHY9"/>
<evidence type="ECO:0000256" key="3">
    <source>
        <dbReference type="ARBA" id="ARBA00009865"/>
    </source>
</evidence>
<dbReference type="Proteomes" id="UP000028045">
    <property type="component" value="Unassembled WGS sequence"/>
</dbReference>
<evidence type="ECO:0000256" key="4">
    <source>
        <dbReference type="ARBA" id="ARBA00012586"/>
    </source>
</evidence>
<dbReference type="PIRSF" id="PIRSF026534">
    <property type="entry name" value="Endo_alpha-L-arabinosidase"/>
    <property type="match status" value="1"/>
</dbReference>
<evidence type="ECO:0000256" key="9">
    <source>
        <dbReference type="PIRSR" id="PIRSR606710-1"/>
    </source>
</evidence>
<evidence type="ECO:0000256" key="2">
    <source>
        <dbReference type="ARBA" id="ARBA00004834"/>
    </source>
</evidence>
<evidence type="ECO:0000256" key="8">
    <source>
        <dbReference type="PIRSR" id="PIRSR026534-3"/>
    </source>
</evidence>
<evidence type="ECO:0000256" key="1">
    <source>
        <dbReference type="ARBA" id="ARBA00000375"/>
    </source>
</evidence>
<dbReference type="Pfam" id="PF04616">
    <property type="entry name" value="Glyco_hydro_43"/>
    <property type="match status" value="1"/>
</dbReference>
<dbReference type="PANTHER" id="PTHR43301:SF3">
    <property type="entry name" value="ARABINAN ENDO-1,5-ALPHA-L-ARABINOSIDASE A-RELATED"/>
    <property type="match status" value="1"/>
</dbReference>
<dbReference type="InterPro" id="IPR016840">
    <property type="entry name" value="Glyco_hydro_43_endo_a_Ara-ase"/>
</dbReference>
<dbReference type="CDD" id="cd18831">
    <property type="entry name" value="GH43_AnAbnA-like"/>
    <property type="match status" value="1"/>
</dbReference>
<keyword evidence="10" id="KW-0732">Signal</keyword>
<evidence type="ECO:0000256" key="5">
    <source>
        <dbReference type="ARBA" id="ARBA00022801"/>
    </source>
</evidence>
<dbReference type="InterPro" id="IPR050727">
    <property type="entry name" value="GH43_arabinanases"/>
</dbReference>
<organism evidence="11 12">
    <name type="scientific">Stachybotrys chartarum (strain CBS 109288 / IBT 7711)</name>
    <name type="common">Toxic black mold</name>
    <name type="synonym">Stilbospora chartarum</name>
    <dbReference type="NCBI Taxonomy" id="1280523"/>
    <lineage>
        <taxon>Eukaryota</taxon>
        <taxon>Fungi</taxon>
        <taxon>Dikarya</taxon>
        <taxon>Ascomycota</taxon>
        <taxon>Pezizomycotina</taxon>
        <taxon>Sordariomycetes</taxon>
        <taxon>Hypocreomycetidae</taxon>
        <taxon>Hypocreales</taxon>
        <taxon>Stachybotryaceae</taxon>
        <taxon>Stachybotrys</taxon>
    </lineage>
</organism>
<comment type="catalytic activity">
    <reaction evidence="1 7">
        <text>Endohydrolysis of (1-&gt;5)-alpha-arabinofuranosidic linkages in (1-&gt;5)-arabinans.</text>
        <dbReference type="EC" id="3.2.1.99"/>
    </reaction>
</comment>
<keyword evidence="5 7" id="KW-0378">Hydrolase</keyword>
<dbReference type="InterPro" id="IPR006710">
    <property type="entry name" value="Glyco_hydro_43"/>
</dbReference>
<evidence type="ECO:0000313" key="11">
    <source>
        <dbReference type="EMBL" id="KEY64918.1"/>
    </source>
</evidence>
<dbReference type="SUPFAM" id="SSF75005">
    <property type="entry name" value="Arabinanase/levansucrase/invertase"/>
    <property type="match status" value="1"/>
</dbReference>
<dbReference type="UniPathway" id="UPA00667"/>
<dbReference type="InterPro" id="IPR023296">
    <property type="entry name" value="Glyco_hydro_beta-prop_sf"/>
</dbReference>
<feature type="site" description="Important for catalytic activity, responsible for pKa modulation of the active site Glu and correct orientation of both the proton donor and substrate" evidence="8">
    <location>
        <position position="149"/>
    </location>
</feature>
<dbReference type="GO" id="GO:0031222">
    <property type="term" value="P:arabinan catabolic process"/>
    <property type="evidence" value="ECO:0007669"/>
    <property type="project" value="UniProtKB-UniPathway"/>
</dbReference>
<evidence type="ECO:0000256" key="6">
    <source>
        <dbReference type="ARBA" id="ARBA00023295"/>
    </source>
</evidence>
<dbReference type="EC" id="3.2.1.99" evidence="4 7"/>
<feature type="site" description="Important for substrate recognition" evidence="8">
    <location>
        <position position="276"/>
    </location>
</feature>
<sequence length="336" mass="36531">MIRAMTLKALLLAGTVLAQFPDPEPCSGTCVNTHDPTIIRRDDGTYFRFSTGGRVAIHTAPSLEGPWEYEGAALPDGSNIPLEGNQDLWAPDIFEHEGTYYIYYSVSTFGVQDSAIGVASSPTMDVGTWTDHGSTGVQSAEGDPFNAIDANLINVNGNLYMSFGSFWEDLFLWPMADPLTVAPNSSPQQIAFDPPTTALEAPYIFQHGDFYYLFFSKGKCCGYDQEMPAPGEEYQIKVCRSAAVDGEYVDSRGASCIQGGGEVVLHSHGSVYGAGHQGVYNDPTNGPVIYYHYVDINIGYGDGQKQFGWNFLDFSTGWPVISETRSGLSLLSLQLA</sequence>